<comment type="caution">
    <text evidence="1">The sequence shown here is derived from an EMBL/GenBank/DDBJ whole genome shotgun (WGS) entry which is preliminary data.</text>
</comment>
<dbReference type="EMBL" id="JASBWU010000005">
    <property type="protein sequence ID" value="KAJ9121536.1"/>
    <property type="molecule type" value="Genomic_DNA"/>
</dbReference>
<organism evidence="1 2">
    <name type="scientific">Naganishia vaughanmartiniae</name>
    <dbReference type="NCBI Taxonomy" id="1424756"/>
    <lineage>
        <taxon>Eukaryota</taxon>
        <taxon>Fungi</taxon>
        <taxon>Dikarya</taxon>
        <taxon>Basidiomycota</taxon>
        <taxon>Agaricomycotina</taxon>
        <taxon>Tremellomycetes</taxon>
        <taxon>Filobasidiales</taxon>
        <taxon>Filobasidiaceae</taxon>
        <taxon>Naganishia</taxon>
    </lineage>
</organism>
<gene>
    <name evidence="1" type="ORF">QFC22_002154</name>
</gene>
<reference evidence="1" key="1">
    <citation type="submission" date="2023-04" db="EMBL/GenBank/DDBJ databases">
        <title>Draft Genome sequencing of Naganishia species isolated from polar environments using Oxford Nanopore Technology.</title>
        <authorList>
            <person name="Leo P."/>
            <person name="Venkateswaran K."/>
        </authorList>
    </citation>
    <scope>NUCLEOTIDE SEQUENCE</scope>
    <source>
        <strain evidence="1">MNA-CCFEE 5425</strain>
    </source>
</reference>
<evidence type="ECO:0000313" key="2">
    <source>
        <dbReference type="Proteomes" id="UP001243375"/>
    </source>
</evidence>
<name>A0ACC2XD28_9TREE</name>
<proteinExistence type="predicted"/>
<evidence type="ECO:0000313" key="1">
    <source>
        <dbReference type="EMBL" id="KAJ9121536.1"/>
    </source>
</evidence>
<accession>A0ACC2XD28</accession>
<dbReference type="Proteomes" id="UP001243375">
    <property type="component" value="Unassembled WGS sequence"/>
</dbReference>
<sequence>MARANDALLPHASENSRAVPLDRYTANLNHFVSSLHGHGFDQCLPEARILLITPPPFVVSMHLNAFGGLAKLDLEHTRRYKDACKAVGKVWNERTSGRVFGCMEDVG</sequence>
<keyword evidence="2" id="KW-1185">Reference proteome</keyword>
<protein>
    <submittedName>
        <fullName evidence="1">Uncharacterized protein</fullName>
    </submittedName>
</protein>